<reference evidence="3 4" key="1">
    <citation type="submission" date="2018-05" db="EMBL/GenBank/DDBJ databases">
        <title>Kurthia sibirica genome sequence.</title>
        <authorList>
            <person name="Maclea K.S."/>
            <person name="Goen A.E."/>
        </authorList>
    </citation>
    <scope>NUCLEOTIDE SEQUENCE [LARGE SCALE GENOMIC DNA]</scope>
    <source>
        <strain evidence="3 4">ATCC 49154</strain>
    </source>
</reference>
<organism evidence="3 4">
    <name type="scientific">Kurthia sibirica</name>
    <dbReference type="NCBI Taxonomy" id="202750"/>
    <lineage>
        <taxon>Bacteria</taxon>
        <taxon>Bacillati</taxon>
        <taxon>Bacillota</taxon>
        <taxon>Bacilli</taxon>
        <taxon>Bacillales</taxon>
        <taxon>Caryophanaceae</taxon>
        <taxon>Kurthia</taxon>
    </lineage>
</organism>
<dbReference type="AlphaFoldDB" id="A0A2U3AMD2"/>
<dbReference type="GO" id="GO:0070967">
    <property type="term" value="F:coenzyme F420 binding"/>
    <property type="evidence" value="ECO:0007669"/>
    <property type="project" value="TreeGrafter"/>
</dbReference>
<dbReference type="Pfam" id="PF01243">
    <property type="entry name" value="PNPOx_N"/>
    <property type="match status" value="1"/>
</dbReference>
<name>A0A2U3AMD2_9BACL</name>
<evidence type="ECO:0000313" key="3">
    <source>
        <dbReference type="EMBL" id="PWI25690.1"/>
    </source>
</evidence>
<protein>
    <submittedName>
        <fullName evidence="3">Heme iron utilization protein</fullName>
    </submittedName>
</protein>
<proteinExistence type="predicted"/>
<dbReference type="InterPro" id="IPR011576">
    <property type="entry name" value="Pyridox_Oxase_N"/>
</dbReference>
<evidence type="ECO:0000256" key="1">
    <source>
        <dbReference type="ARBA" id="ARBA00023002"/>
    </source>
</evidence>
<dbReference type="Proteomes" id="UP000245938">
    <property type="component" value="Unassembled WGS sequence"/>
</dbReference>
<evidence type="ECO:0000313" key="4">
    <source>
        <dbReference type="Proteomes" id="UP000245938"/>
    </source>
</evidence>
<dbReference type="Gene3D" id="2.30.110.10">
    <property type="entry name" value="Electron Transport, Fmn-binding Protein, Chain A"/>
    <property type="match status" value="1"/>
</dbReference>
<dbReference type="InterPro" id="IPR052019">
    <property type="entry name" value="F420H2_bilvrd_red/Heme_oxyg"/>
</dbReference>
<feature type="domain" description="Pyridoxamine 5'-phosphate oxidase N-terminal" evidence="2">
    <location>
        <begin position="12"/>
        <end position="139"/>
    </location>
</feature>
<dbReference type="InterPro" id="IPR014419">
    <property type="entry name" value="HutZ"/>
</dbReference>
<dbReference type="PANTHER" id="PTHR35176:SF6">
    <property type="entry name" value="HEME OXYGENASE HI_0854-RELATED"/>
    <property type="match status" value="1"/>
</dbReference>
<dbReference type="OrthoDB" id="5345368at2"/>
<accession>A0A2U3AMD2</accession>
<evidence type="ECO:0000259" key="2">
    <source>
        <dbReference type="Pfam" id="PF01243"/>
    </source>
</evidence>
<dbReference type="PIRSF" id="PIRSF004633">
    <property type="entry name" value="UCP_PLP_oxd"/>
    <property type="match status" value="1"/>
</dbReference>
<dbReference type="GO" id="GO:0016627">
    <property type="term" value="F:oxidoreductase activity, acting on the CH-CH group of donors"/>
    <property type="evidence" value="ECO:0007669"/>
    <property type="project" value="TreeGrafter"/>
</dbReference>
<dbReference type="RefSeq" id="WP_109305744.1">
    <property type="nucleotide sequence ID" value="NZ_BJUF01000013.1"/>
</dbReference>
<keyword evidence="4" id="KW-1185">Reference proteome</keyword>
<gene>
    <name evidence="3" type="ORF">DEX24_07210</name>
</gene>
<dbReference type="SUPFAM" id="SSF50475">
    <property type="entry name" value="FMN-binding split barrel"/>
    <property type="match status" value="1"/>
</dbReference>
<comment type="caution">
    <text evidence="3">The sequence shown here is derived from an EMBL/GenBank/DDBJ whole genome shotgun (WGS) entry which is preliminary data.</text>
</comment>
<dbReference type="InterPro" id="IPR012349">
    <property type="entry name" value="Split_barrel_FMN-bd"/>
</dbReference>
<sequence>MKKIDIVQRQKDCNTLLTEAKTMMISSLDEQGEPFLSYSPFIFSDGKFYIYISKISEHYGYIVAHPQVTIMALRDEEASPNLFARERLRYSCRAEIVAEAKHEHIFQQFNEQHGKAMLDVLRGLDFSLFALTPTEGRYVVGFGLAFDLHIADESFTHVVIAQATK</sequence>
<keyword evidence="1" id="KW-0560">Oxidoreductase</keyword>
<dbReference type="GO" id="GO:0005829">
    <property type="term" value="C:cytosol"/>
    <property type="evidence" value="ECO:0007669"/>
    <property type="project" value="TreeGrafter"/>
</dbReference>
<dbReference type="EMBL" id="QFVR01000007">
    <property type="protein sequence ID" value="PWI25690.1"/>
    <property type="molecule type" value="Genomic_DNA"/>
</dbReference>
<dbReference type="PANTHER" id="PTHR35176">
    <property type="entry name" value="HEME OXYGENASE HI_0854-RELATED"/>
    <property type="match status" value="1"/>
</dbReference>